<organism evidence="2 3">
    <name type="scientific">Pedobacter ginsenosidimutans</name>
    <dbReference type="NCBI Taxonomy" id="687842"/>
    <lineage>
        <taxon>Bacteria</taxon>
        <taxon>Pseudomonadati</taxon>
        <taxon>Bacteroidota</taxon>
        <taxon>Sphingobacteriia</taxon>
        <taxon>Sphingobacteriales</taxon>
        <taxon>Sphingobacteriaceae</taxon>
        <taxon>Pedobacter</taxon>
    </lineage>
</organism>
<dbReference type="OrthoDB" id="9787435at2"/>
<keyword evidence="3" id="KW-1185">Reference proteome</keyword>
<reference evidence="2 3" key="1">
    <citation type="submission" date="2015-11" db="EMBL/GenBank/DDBJ databases">
        <title>Sequence of Pedobacter ginsenosidimutans.</title>
        <authorList>
            <person name="Carson E."/>
            <person name="Keyser V."/>
            <person name="Newman J."/>
            <person name="Miller J."/>
        </authorList>
    </citation>
    <scope>NUCLEOTIDE SEQUENCE [LARGE SCALE GENOMIC DNA]</scope>
    <source>
        <strain evidence="2 3">KACC 14530</strain>
    </source>
</reference>
<dbReference type="Pfam" id="PF08240">
    <property type="entry name" value="ADH_N"/>
    <property type="match status" value="1"/>
</dbReference>
<evidence type="ECO:0000259" key="1">
    <source>
        <dbReference type="SMART" id="SM00829"/>
    </source>
</evidence>
<name>A0A0T5VMW1_9SPHI</name>
<dbReference type="InterPro" id="IPR036291">
    <property type="entry name" value="NAD(P)-bd_dom_sf"/>
</dbReference>
<dbReference type="SUPFAM" id="SSF50129">
    <property type="entry name" value="GroES-like"/>
    <property type="match status" value="1"/>
</dbReference>
<dbReference type="SUPFAM" id="SSF51735">
    <property type="entry name" value="NAD(P)-binding Rossmann-fold domains"/>
    <property type="match status" value="1"/>
</dbReference>
<protein>
    <submittedName>
        <fullName evidence="2">NADPH:quinone oxidoreductase</fullName>
    </submittedName>
</protein>
<accession>A0A0T5VMW1</accession>
<dbReference type="Gene3D" id="3.40.50.720">
    <property type="entry name" value="NAD(P)-binding Rossmann-like Domain"/>
    <property type="match status" value="1"/>
</dbReference>
<dbReference type="SMART" id="SM00829">
    <property type="entry name" value="PKS_ER"/>
    <property type="match status" value="1"/>
</dbReference>
<evidence type="ECO:0000313" key="3">
    <source>
        <dbReference type="Proteomes" id="UP000051950"/>
    </source>
</evidence>
<comment type="caution">
    <text evidence="2">The sequence shown here is derived from an EMBL/GenBank/DDBJ whole genome shotgun (WGS) entry which is preliminary data.</text>
</comment>
<dbReference type="RefSeq" id="WP_057933282.1">
    <property type="nucleotide sequence ID" value="NZ_LMZQ01000012.1"/>
</dbReference>
<dbReference type="CDD" id="cd05289">
    <property type="entry name" value="MDR_like_2"/>
    <property type="match status" value="1"/>
</dbReference>
<dbReference type="AlphaFoldDB" id="A0A0T5VMW1"/>
<dbReference type="GO" id="GO:0016491">
    <property type="term" value="F:oxidoreductase activity"/>
    <property type="evidence" value="ECO:0007669"/>
    <property type="project" value="InterPro"/>
</dbReference>
<dbReference type="Gene3D" id="3.90.180.10">
    <property type="entry name" value="Medium-chain alcohol dehydrogenases, catalytic domain"/>
    <property type="match status" value="1"/>
</dbReference>
<dbReference type="EMBL" id="LMZQ01000012">
    <property type="protein sequence ID" value="KRT15176.1"/>
    <property type="molecule type" value="Genomic_DNA"/>
</dbReference>
<gene>
    <name evidence="2" type="ORF">ASU31_16010</name>
</gene>
<dbReference type="STRING" id="687842.ASU31_16010"/>
<proteinExistence type="predicted"/>
<dbReference type="PANTHER" id="PTHR11695:SF294">
    <property type="entry name" value="RETICULON-4-INTERACTING PROTEIN 1, MITOCHONDRIAL"/>
    <property type="match status" value="1"/>
</dbReference>
<dbReference type="InterPro" id="IPR050700">
    <property type="entry name" value="YIM1/Zinc_Alcohol_DH_Fams"/>
</dbReference>
<feature type="domain" description="Enoyl reductase (ER)" evidence="1">
    <location>
        <begin position="14"/>
        <end position="330"/>
    </location>
</feature>
<dbReference type="InterPro" id="IPR020843">
    <property type="entry name" value="ER"/>
</dbReference>
<sequence>MKAFIIDKYKSKEGGKIENVPIPVLKADEVLVEVYAAGINVLDSKIRKGEFKLFLPYKTPFILGHDLAGIITKVGAQVQKFQVGDHVYARPADHRIGTFAEFIAVNEADLAIKPAALTMEEAASIPLVGLTAWQAFIEKGQLQKGERVFIQAGSGGVGTFAIQLAKYLGATVATTTGTANIELVKSLGADVVIDYRKDDFEQVLNDYDLVLNSQDGLTLEKSLKVLKPGGKLISISGPPDPDFAEQIGASWFVKLIMRLLSSKVRKKAKMLNVDFSFLFMRASGSQLNEITMLINAGAIKPVIDKIFPFQSANEAIAYVESGRAKGKVVIKIK</sequence>
<dbReference type="InterPro" id="IPR013154">
    <property type="entry name" value="ADH-like_N"/>
</dbReference>
<dbReference type="PANTHER" id="PTHR11695">
    <property type="entry name" value="ALCOHOL DEHYDROGENASE RELATED"/>
    <property type="match status" value="1"/>
</dbReference>
<evidence type="ECO:0000313" key="2">
    <source>
        <dbReference type="EMBL" id="KRT15176.1"/>
    </source>
</evidence>
<dbReference type="Pfam" id="PF13602">
    <property type="entry name" value="ADH_zinc_N_2"/>
    <property type="match status" value="1"/>
</dbReference>
<dbReference type="Proteomes" id="UP000051950">
    <property type="component" value="Unassembled WGS sequence"/>
</dbReference>
<dbReference type="InterPro" id="IPR011032">
    <property type="entry name" value="GroES-like_sf"/>
</dbReference>